<evidence type="ECO:0000256" key="10">
    <source>
        <dbReference type="RuleBase" id="RU000688"/>
    </source>
</evidence>
<evidence type="ECO:0000256" key="8">
    <source>
        <dbReference type="ARBA" id="ARBA00023170"/>
    </source>
</evidence>
<reference evidence="14" key="3">
    <citation type="submission" date="2016-06" db="UniProtKB">
        <authorList>
            <consortium name="WormBaseParasite"/>
        </authorList>
    </citation>
    <scope>IDENTIFICATION</scope>
</reference>
<protein>
    <submittedName>
        <fullName evidence="14">G_PROTEIN_RECEP_F1_2 domain-containing protein</fullName>
    </submittedName>
</protein>
<dbReference type="WBParaSite" id="GPLIN_001430300">
    <property type="protein sequence ID" value="GPLIN_001430300"/>
    <property type="gene ID" value="GPLIN_001430300"/>
</dbReference>
<sequence length="188" mass="20722">MLFLISLAEQSSTDFAIGTSVSRLSSPQFTTHSASVAGGAANGATAANQQPSNKVCLGFADIFIAFILILLILATVLGNILVVLSVFLYKRMRTFTNFLLTSLATADLLVGLLIMPLALFDLLHNHNWPLGKALCRIWATFDVLLCTASILNLCIISLDRYMAITSPLRYPRTRQKQIKKTFFIFKTF</sequence>
<dbReference type="PANTHER" id="PTHR24248">
    <property type="entry name" value="ADRENERGIC RECEPTOR-RELATED G-PROTEIN COUPLED RECEPTOR"/>
    <property type="match status" value="1"/>
</dbReference>
<name>A0A183CN46_GLOPA</name>
<reference evidence="13" key="2">
    <citation type="submission" date="2014-05" db="EMBL/GenBank/DDBJ databases">
        <title>The genome and life-stage specific transcriptomes of Globodera pallida elucidate key aspects of plant parasitism by a cyst nematode.</title>
        <authorList>
            <person name="Cotton J.A."/>
            <person name="Lilley C.J."/>
            <person name="Jones L.M."/>
            <person name="Kikuchi T."/>
            <person name="Reid A.J."/>
            <person name="Thorpe P."/>
            <person name="Tsai I.J."/>
            <person name="Beasley H."/>
            <person name="Blok V."/>
            <person name="Cock P.J.A."/>
            <person name="Van den Akker S.E."/>
            <person name="Holroyd N."/>
            <person name="Hunt M."/>
            <person name="Mantelin S."/>
            <person name="Naghra H."/>
            <person name="Pain A."/>
            <person name="Palomares-Rius J.E."/>
            <person name="Zarowiecki M."/>
            <person name="Berriman M."/>
            <person name="Jones J.T."/>
            <person name="Urwin P.E."/>
        </authorList>
    </citation>
    <scope>NUCLEOTIDE SEQUENCE [LARGE SCALE GENOMIC DNA]</scope>
    <source>
        <strain evidence="13">Lindley</strain>
    </source>
</reference>
<proteinExistence type="inferred from homology"/>
<evidence type="ECO:0000256" key="3">
    <source>
        <dbReference type="ARBA" id="ARBA00022692"/>
    </source>
</evidence>
<dbReference type="GO" id="GO:0071880">
    <property type="term" value="P:adenylate cyclase-activating adrenergic receptor signaling pathway"/>
    <property type="evidence" value="ECO:0007669"/>
    <property type="project" value="TreeGrafter"/>
</dbReference>
<feature type="transmembrane region" description="Helical" evidence="11">
    <location>
        <begin position="95"/>
        <end position="117"/>
    </location>
</feature>
<dbReference type="PRINTS" id="PR00237">
    <property type="entry name" value="GPCRRHODOPSN"/>
</dbReference>
<evidence type="ECO:0000313" key="13">
    <source>
        <dbReference type="Proteomes" id="UP000050741"/>
    </source>
</evidence>
<dbReference type="GO" id="GO:0043410">
    <property type="term" value="P:positive regulation of MAPK cascade"/>
    <property type="evidence" value="ECO:0007669"/>
    <property type="project" value="TreeGrafter"/>
</dbReference>
<feature type="domain" description="G-protein coupled receptors family 1 profile" evidence="12">
    <location>
        <begin position="78"/>
        <end position="188"/>
    </location>
</feature>
<evidence type="ECO:0000313" key="14">
    <source>
        <dbReference type="WBParaSite" id="GPLIN_001430300"/>
    </source>
</evidence>
<dbReference type="GO" id="GO:0005886">
    <property type="term" value="C:plasma membrane"/>
    <property type="evidence" value="ECO:0007669"/>
    <property type="project" value="UniProtKB-SubCell"/>
</dbReference>
<dbReference type="SUPFAM" id="SSF81321">
    <property type="entry name" value="Family A G protein-coupled receptor-like"/>
    <property type="match status" value="1"/>
</dbReference>
<dbReference type="Proteomes" id="UP000050741">
    <property type="component" value="Unassembled WGS sequence"/>
</dbReference>
<dbReference type="PANTHER" id="PTHR24248:SF199">
    <property type="entry name" value="IP13425P-RELATED"/>
    <property type="match status" value="1"/>
</dbReference>
<evidence type="ECO:0000256" key="6">
    <source>
        <dbReference type="ARBA" id="ARBA00023136"/>
    </source>
</evidence>
<evidence type="ECO:0000256" key="5">
    <source>
        <dbReference type="ARBA" id="ARBA00023040"/>
    </source>
</evidence>
<keyword evidence="8 10" id="KW-0675">Receptor</keyword>
<keyword evidence="2" id="KW-1003">Cell membrane</keyword>
<reference evidence="13" key="1">
    <citation type="submission" date="2013-12" db="EMBL/GenBank/DDBJ databases">
        <authorList>
            <person name="Aslett M."/>
        </authorList>
    </citation>
    <scope>NUCLEOTIDE SEQUENCE [LARGE SCALE GENOMIC DNA]</scope>
    <source>
        <strain evidence="13">Lindley</strain>
    </source>
</reference>
<keyword evidence="5 10" id="KW-0297">G-protein coupled receptor</keyword>
<keyword evidence="13" id="KW-1185">Reference proteome</keyword>
<dbReference type="PROSITE" id="PS00237">
    <property type="entry name" value="G_PROTEIN_RECEP_F1_1"/>
    <property type="match status" value="1"/>
</dbReference>
<feature type="transmembrane region" description="Helical" evidence="11">
    <location>
        <begin position="62"/>
        <end position="88"/>
    </location>
</feature>
<keyword evidence="3 10" id="KW-0812">Transmembrane</keyword>
<accession>A0A183CN46</accession>
<dbReference type="Pfam" id="PF00001">
    <property type="entry name" value="7tm_1"/>
    <property type="match status" value="1"/>
</dbReference>
<feature type="transmembrane region" description="Helical" evidence="11">
    <location>
        <begin position="137"/>
        <end position="158"/>
    </location>
</feature>
<evidence type="ECO:0000259" key="12">
    <source>
        <dbReference type="PROSITE" id="PS50262"/>
    </source>
</evidence>
<dbReference type="InterPro" id="IPR000276">
    <property type="entry name" value="GPCR_Rhodpsn"/>
</dbReference>
<keyword evidence="9 10" id="KW-0807">Transducer</keyword>
<evidence type="ECO:0000256" key="1">
    <source>
        <dbReference type="ARBA" id="ARBA00004651"/>
    </source>
</evidence>
<dbReference type="PROSITE" id="PS50262">
    <property type="entry name" value="G_PROTEIN_RECEP_F1_2"/>
    <property type="match status" value="1"/>
</dbReference>
<keyword evidence="4 11" id="KW-1133">Transmembrane helix</keyword>
<keyword evidence="7" id="KW-1015">Disulfide bond</keyword>
<organism evidence="13 14">
    <name type="scientific">Globodera pallida</name>
    <name type="common">Potato cyst nematode worm</name>
    <name type="synonym">Heterodera pallida</name>
    <dbReference type="NCBI Taxonomy" id="36090"/>
    <lineage>
        <taxon>Eukaryota</taxon>
        <taxon>Metazoa</taxon>
        <taxon>Ecdysozoa</taxon>
        <taxon>Nematoda</taxon>
        <taxon>Chromadorea</taxon>
        <taxon>Rhabditida</taxon>
        <taxon>Tylenchina</taxon>
        <taxon>Tylenchomorpha</taxon>
        <taxon>Tylenchoidea</taxon>
        <taxon>Heteroderidae</taxon>
        <taxon>Heteroderinae</taxon>
        <taxon>Globodera</taxon>
    </lineage>
</organism>
<evidence type="ECO:0000256" key="2">
    <source>
        <dbReference type="ARBA" id="ARBA00022475"/>
    </source>
</evidence>
<dbReference type="GO" id="GO:0004993">
    <property type="term" value="F:G protein-coupled serotonin receptor activity"/>
    <property type="evidence" value="ECO:0007669"/>
    <property type="project" value="UniProtKB-ARBA"/>
</dbReference>
<comment type="subcellular location">
    <subcellularLocation>
        <location evidence="1">Cell membrane</location>
        <topology evidence="1">Multi-pass membrane protein</topology>
    </subcellularLocation>
</comment>
<evidence type="ECO:0000256" key="7">
    <source>
        <dbReference type="ARBA" id="ARBA00023157"/>
    </source>
</evidence>
<dbReference type="InterPro" id="IPR017452">
    <property type="entry name" value="GPCR_Rhodpsn_7TM"/>
</dbReference>
<comment type="similarity">
    <text evidence="10">Belongs to the G-protein coupled receptor 1 family.</text>
</comment>
<evidence type="ECO:0000256" key="9">
    <source>
        <dbReference type="ARBA" id="ARBA00023224"/>
    </source>
</evidence>
<dbReference type="AlphaFoldDB" id="A0A183CN46"/>
<keyword evidence="6 11" id="KW-0472">Membrane</keyword>
<dbReference type="Gene3D" id="1.20.1070.10">
    <property type="entry name" value="Rhodopsin 7-helix transmembrane proteins"/>
    <property type="match status" value="1"/>
</dbReference>
<evidence type="ECO:0000256" key="11">
    <source>
        <dbReference type="SAM" id="Phobius"/>
    </source>
</evidence>
<evidence type="ECO:0000256" key="4">
    <source>
        <dbReference type="ARBA" id="ARBA00022989"/>
    </source>
</evidence>